<dbReference type="EMBL" id="JABURY010000016">
    <property type="protein sequence ID" value="MBC9131126.1"/>
    <property type="molecule type" value="Genomic_DNA"/>
</dbReference>
<keyword evidence="5 7" id="KW-1133">Transmembrane helix</keyword>
<feature type="transmembrane region" description="Helical" evidence="7">
    <location>
        <begin position="304"/>
        <end position="324"/>
    </location>
</feature>
<feature type="transmembrane region" description="Helical" evidence="7">
    <location>
        <begin position="368"/>
        <end position="388"/>
    </location>
</feature>
<feature type="transmembrane region" description="Helical" evidence="7">
    <location>
        <begin position="88"/>
        <end position="112"/>
    </location>
</feature>
<dbReference type="Gene3D" id="1.20.1250.20">
    <property type="entry name" value="MFS general substrate transporter like domains"/>
    <property type="match status" value="1"/>
</dbReference>
<keyword evidence="4 7" id="KW-0812">Transmembrane</keyword>
<evidence type="ECO:0000256" key="6">
    <source>
        <dbReference type="ARBA" id="ARBA00023136"/>
    </source>
</evidence>
<feature type="transmembrane region" description="Helical" evidence="7">
    <location>
        <begin position="133"/>
        <end position="153"/>
    </location>
</feature>
<feature type="transmembrane region" description="Helical" evidence="7">
    <location>
        <begin position="217"/>
        <end position="240"/>
    </location>
</feature>
<accession>A0ABR7QY25</accession>
<keyword evidence="3" id="KW-1003">Cell membrane</keyword>
<feature type="transmembrane region" description="Helical" evidence="7">
    <location>
        <begin position="280"/>
        <end position="298"/>
    </location>
</feature>
<dbReference type="CDD" id="cd06173">
    <property type="entry name" value="MFS_MefA_like"/>
    <property type="match status" value="1"/>
</dbReference>
<sequence length="392" mass="41981">MTNQKLLTRGMVATLLAQFFSAFSDNALLFAILALLKQLQYPDWSKPVLQMVFVIAFIITAPFVGQIADRFSKGRVMLIANSLKFMGAAIICVGINPFIGYVIVGIGAAGYSPAKYGILGELTSGDNLVKANGLIEASTIAAILLGSVAGGYIADLNVIASLITCVIVFVIAMIANLFIPKLPAAKKDTSWHFGYMFKNFIAGVQNLYSQPLARMTLLGTSLFWGAGVTLRFLLIDWVPLVLGITDNKTPTILNAVVSVGIVLGAGLAAKFISLNNTVRCIPAGILMGIVVTCFSIQSTMVTSYILLVTIGMFGGFFLVPLNALLQHLGKQTVGAGSAISVQNFSEYSSMMVMLGVYSLTVALDISTIWIGACFGILFAFVITLLWIWQNKQ</sequence>
<evidence type="ECO:0000256" key="2">
    <source>
        <dbReference type="ARBA" id="ARBA00022448"/>
    </source>
</evidence>
<evidence type="ECO:0000256" key="3">
    <source>
        <dbReference type="ARBA" id="ARBA00022475"/>
    </source>
</evidence>
<dbReference type="Proteomes" id="UP000651208">
    <property type="component" value="Unassembled WGS sequence"/>
</dbReference>
<evidence type="ECO:0000256" key="7">
    <source>
        <dbReference type="SAM" id="Phobius"/>
    </source>
</evidence>
<name>A0ABR7QY25_9GAMM</name>
<evidence type="ECO:0000256" key="5">
    <source>
        <dbReference type="ARBA" id="ARBA00022989"/>
    </source>
</evidence>
<dbReference type="RefSeq" id="WP_187755566.1">
    <property type="nucleotide sequence ID" value="NZ_JABURY010000016.1"/>
</dbReference>
<feature type="transmembrane region" description="Helical" evidence="7">
    <location>
        <begin position="159"/>
        <end position="179"/>
    </location>
</feature>
<reference evidence="8 9" key="1">
    <citation type="submission" date="2020-06" db="EMBL/GenBank/DDBJ databases">
        <title>Frischella cerana isolated from Apis cerana gut homogenate.</title>
        <authorList>
            <person name="Wolter L.A."/>
            <person name="Suenami S."/>
            <person name="Miyazaki R."/>
        </authorList>
    </citation>
    <scope>NUCLEOTIDE SEQUENCE [LARGE SCALE GENOMIC DNA]</scope>
    <source>
        <strain evidence="8 9">Ac13</strain>
    </source>
</reference>
<evidence type="ECO:0000256" key="4">
    <source>
        <dbReference type="ARBA" id="ARBA00022692"/>
    </source>
</evidence>
<dbReference type="InterPro" id="IPR036259">
    <property type="entry name" value="MFS_trans_sf"/>
</dbReference>
<proteinExistence type="predicted"/>
<evidence type="ECO:0000256" key="1">
    <source>
        <dbReference type="ARBA" id="ARBA00004651"/>
    </source>
</evidence>
<organism evidence="8 9">
    <name type="scientific">Frischella japonica</name>
    <dbReference type="NCBI Taxonomy" id="2741544"/>
    <lineage>
        <taxon>Bacteria</taxon>
        <taxon>Pseudomonadati</taxon>
        <taxon>Pseudomonadota</taxon>
        <taxon>Gammaproteobacteria</taxon>
        <taxon>Orbales</taxon>
        <taxon>Orbaceae</taxon>
        <taxon>Frischella</taxon>
    </lineage>
</organism>
<dbReference type="Pfam" id="PF07690">
    <property type="entry name" value="MFS_1"/>
    <property type="match status" value="1"/>
</dbReference>
<keyword evidence="2" id="KW-0813">Transport</keyword>
<feature type="transmembrane region" description="Helical" evidence="7">
    <location>
        <begin position="12"/>
        <end position="36"/>
    </location>
</feature>
<evidence type="ECO:0000313" key="8">
    <source>
        <dbReference type="EMBL" id="MBC9131126.1"/>
    </source>
</evidence>
<dbReference type="InterPro" id="IPR011701">
    <property type="entry name" value="MFS"/>
</dbReference>
<gene>
    <name evidence="8" type="primary">lplT</name>
    <name evidence="8" type="ORF">FcAc13_07365</name>
</gene>
<comment type="caution">
    <text evidence="8">The sequence shown here is derived from an EMBL/GenBank/DDBJ whole genome shotgun (WGS) entry which is preliminary data.</text>
</comment>
<dbReference type="NCBIfam" id="NF008397">
    <property type="entry name" value="PRK11195.1"/>
    <property type="match status" value="1"/>
</dbReference>
<dbReference type="SUPFAM" id="SSF103473">
    <property type="entry name" value="MFS general substrate transporter"/>
    <property type="match status" value="1"/>
</dbReference>
<evidence type="ECO:0000313" key="9">
    <source>
        <dbReference type="Proteomes" id="UP000651208"/>
    </source>
</evidence>
<comment type="subcellular location">
    <subcellularLocation>
        <location evidence="1">Cell membrane</location>
        <topology evidence="1">Multi-pass membrane protein</topology>
    </subcellularLocation>
</comment>
<keyword evidence="6 7" id="KW-0472">Membrane</keyword>
<feature type="transmembrane region" description="Helical" evidence="7">
    <location>
        <begin position="252"/>
        <end position="273"/>
    </location>
</feature>
<protein>
    <submittedName>
        <fullName evidence="8">Lysophospholipid transporter LplT</fullName>
    </submittedName>
</protein>
<dbReference type="PANTHER" id="PTHR43266">
    <property type="entry name" value="MACROLIDE-EFFLUX PROTEIN"/>
    <property type="match status" value="1"/>
</dbReference>
<feature type="transmembrane region" description="Helical" evidence="7">
    <location>
        <begin position="48"/>
        <end position="68"/>
    </location>
</feature>
<keyword evidence="9" id="KW-1185">Reference proteome</keyword>
<dbReference type="PANTHER" id="PTHR43266:SF2">
    <property type="entry name" value="MAJOR FACILITATOR SUPERFAMILY (MFS) PROFILE DOMAIN-CONTAINING PROTEIN"/>
    <property type="match status" value="1"/>
</dbReference>